<protein>
    <submittedName>
        <fullName evidence="3">Adenylate cyclase, class 3</fullName>
    </submittedName>
</protein>
<dbReference type="PROSITE" id="PS51257">
    <property type="entry name" value="PROKAR_LIPOPROTEIN"/>
    <property type="match status" value="1"/>
</dbReference>
<dbReference type="AlphaFoldDB" id="A0A1M7SQ52"/>
<gene>
    <name evidence="3" type="ORF">SAMN05216200_10394</name>
</gene>
<keyword evidence="4" id="KW-1185">Reference proteome</keyword>
<dbReference type="Proteomes" id="UP000184066">
    <property type="component" value="Unassembled WGS sequence"/>
</dbReference>
<dbReference type="GO" id="GO:0035556">
    <property type="term" value="P:intracellular signal transduction"/>
    <property type="evidence" value="ECO:0007669"/>
    <property type="project" value="InterPro"/>
</dbReference>
<dbReference type="CDD" id="cd07302">
    <property type="entry name" value="CHD"/>
    <property type="match status" value="1"/>
</dbReference>
<feature type="transmembrane region" description="Helical" evidence="1">
    <location>
        <begin position="361"/>
        <end position="379"/>
    </location>
</feature>
<name>A0A1M7SQ52_9RHOB</name>
<reference evidence="3 4" key="1">
    <citation type="submission" date="2016-12" db="EMBL/GenBank/DDBJ databases">
        <authorList>
            <person name="Song W.-J."/>
            <person name="Kurnit D.M."/>
        </authorList>
    </citation>
    <scope>NUCLEOTIDE SEQUENCE [LARGE SCALE GENOMIC DNA]</scope>
    <source>
        <strain evidence="3 4">CGMCC 1.10808</strain>
    </source>
</reference>
<evidence type="ECO:0000256" key="1">
    <source>
        <dbReference type="SAM" id="Phobius"/>
    </source>
</evidence>
<dbReference type="OrthoDB" id="4565346at2"/>
<dbReference type="RefSeq" id="WP_072746691.1">
    <property type="nucleotide sequence ID" value="NZ_FOHL01000001.1"/>
</dbReference>
<keyword evidence="1" id="KW-0472">Membrane</keyword>
<feature type="transmembrane region" description="Helical" evidence="1">
    <location>
        <begin position="385"/>
        <end position="405"/>
    </location>
</feature>
<feature type="transmembrane region" description="Helical" evidence="1">
    <location>
        <begin position="336"/>
        <end position="354"/>
    </location>
</feature>
<dbReference type="SUPFAM" id="SSF55073">
    <property type="entry name" value="Nucleotide cyclase"/>
    <property type="match status" value="1"/>
</dbReference>
<accession>A0A1M7SQ52</accession>
<dbReference type="InterPro" id="IPR001054">
    <property type="entry name" value="A/G_cyclase"/>
</dbReference>
<dbReference type="InterPro" id="IPR029787">
    <property type="entry name" value="Nucleotide_cyclase"/>
</dbReference>
<dbReference type="Pfam" id="PF05226">
    <property type="entry name" value="CHASE2"/>
    <property type="match status" value="1"/>
</dbReference>
<dbReference type="STRING" id="1189325.SAMN04488119_10193"/>
<feature type="domain" description="Guanylate cyclase" evidence="2">
    <location>
        <begin position="445"/>
        <end position="587"/>
    </location>
</feature>
<keyword evidence="1" id="KW-1133">Transmembrane helix</keyword>
<dbReference type="PANTHER" id="PTHR43081:SF1">
    <property type="entry name" value="ADENYLATE CYCLASE, TERMINAL-DIFFERENTIATION SPECIFIC"/>
    <property type="match status" value="1"/>
</dbReference>
<dbReference type="Gene3D" id="3.30.70.1230">
    <property type="entry name" value="Nucleotide cyclase"/>
    <property type="match status" value="1"/>
</dbReference>
<dbReference type="InterPro" id="IPR007890">
    <property type="entry name" value="CHASE2"/>
</dbReference>
<evidence type="ECO:0000313" key="3">
    <source>
        <dbReference type="EMBL" id="SHN60677.1"/>
    </source>
</evidence>
<dbReference type="PROSITE" id="PS50125">
    <property type="entry name" value="GUANYLATE_CYCLASE_2"/>
    <property type="match status" value="1"/>
</dbReference>
<evidence type="ECO:0000313" key="4">
    <source>
        <dbReference type="Proteomes" id="UP000184066"/>
    </source>
</evidence>
<dbReference type="SMART" id="SM01080">
    <property type="entry name" value="CHASE2"/>
    <property type="match status" value="1"/>
</dbReference>
<dbReference type="GO" id="GO:0009190">
    <property type="term" value="P:cyclic nucleotide biosynthetic process"/>
    <property type="evidence" value="ECO:0007669"/>
    <property type="project" value="InterPro"/>
</dbReference>
<evidence type="ECO:0000259" key="2">
    <source>
        <dbReference type="PROSITE" id="PS50125"/>
    </source>
</evidence>
<organism evidence="3 4">
    <name type="scientific">Oceanicella actignis</name>
    <dbReference type="NCBI Taxonomy" id="1189325"/>
    <lineage>
        <taxon>Bacteria</taxon>
        <taxon>Pseudomonadati</taxon>
        <taxon>Pseudomonadota</taxon>
        <taxon>Alphaproteobacteria</taxon>
        <taxon>Rhodobacterales</taxon>
        <taxon>Paracoccaceae</taxon>
        <taxon>Oceanicella</taxon>
    </lineage>
</organism>
<dbReference type="InterPro" id="IPR050697">
    <property type="entry name" value="Adenylyl/Guanylyl_Cyclase_3/4"/>
</dbReference>
<dbReference type="GO" id="GO:0004016">
    <property type="term" value="F:adenylate cyclase activity"/>
    <property type="evidence" value="ECO:0007669"/>
    <property type="project" value="UniProtKB-ARBA"/>
</dbReference>
<dbReference type="PANTHER" id="PTHR43081">
    <property type="entry name" value="ADENYLATE CYCLASE, TERMINAL-DIFFERENTIATION SPECIFIC-RELATED"/>
    <property type="match status" value="1"/>
</dbReference>
<proteinExistence type="predicted"/>
<dbReference type="EMBL" id="FRDL01000003">
    <property type="protein sequence ID" value="SHN60677.1"/>
    <property type="molecule type" value="Genomic_DNA"/>
</dbReference>
<sequence>MRHKRKSAASGWAARAGLALLMLAACVALELSALGDRAARSIDLPILYTLRGAQPAPPDAAIVTIDRASADWLANNAEDLAAVSSVLAQCPGAAEAALNARVGDVRLRAIYACLVDWLSARGARLIALDVLFHRANRLDGGVSDQRLADAIARSGRTVLLRRLDVLSDETGAVIGHREERPTALLAEAARAIGHFETPDHGGVISGYVARAAAFPNAASLPDAAYRIAAGIAAPDCPAAPCIRRFWLYGPPGTIPTYTLIDLLGDRETGLRRAPPPTLEGVSVFIGYADQQAPGATDHFESPFLFAGDSRMPGVELTATAFLNLLEGKPLHRPGPLSRGLIVGAAALTLLTAALTLPGRAGLIALFGLSAAYLMFAHTLFAHARIWIPVALPLMAALPLSLYLWLSLRFGLARRLIDRMAPPEWTDIMLAGESRGRPFSEIAEAAILVTDLEGSTLVAERIGSAAYEGFLRAYHEIENACVELQGGFVDKFTGDGALAVFMGRRADAPGRRRAPDERPPALRACAAAAAIAERVERHNGAQRALGAEASRMRIALDAGPVAMGQIGGGDRLSFDVVGDPVNTAAKLQALGKSIAPGAETVVLCTRAIRDQALELGADRVLGLRFTPCGRHRLDGRAAPIEVFRLERMPTPG</sequence>
<keyword evidence="1" id="KW-0812">Transmembrane</keyword>